<name>A0A8D5FM13_9BACT</name>
<evidence type="ECO:0000313" key="2">
    <source>
        <dbReference type="Proteomes" id="UP000826725"/>
    </source>
</evidence>
<reference evidence="1" key="1">
    <citation type="submission" date="2020-09" db="EMBL/GenBank/DDBJ databases">
        <title>Desulfogranum mesoprofundum gen. nov., sp. nov., a novel mesophilic, sulfate-reducing chemolithoautotroph isolated from a deep-sea hydrothermal vent chimney in the Suiyo Seamount.</title>
        <authorList>
            <person name="Hashimoto Y."/>
            <person name="Nakagawa S."/>
        </authorList>
    </citation>
    <scope>NUCLEOTIDE SEQUENCE</scope>
    <source>
        <strain evidence="1">KT2</strain>
    </source>
</reference>
<sequence length="58" mass="6885">MYKRNSEKLIKELLQDFRILYLTGPRQAKKTTLTGFLIKSKVEQHFKIRPALDQCHPL</sequence>
<dbReference type="EMBL" id="AP024086">
    <property type="protein sequence ID" value="BCL61493.1"/>
    <property type="molecule type" value="Genomic_DNA"/>
</dbReference>
<protein>
    <recommendedName>
        <fullName evidence="3">AAA domain-containing protein</fullName>
    </recommendedName>
</protein>
<dbReference type="KEGG" id="dbk:DGMP_21860"/>
<accession>A0A8D5FM13</accession>
<evidence type="ECO:0008006" key="3">
    <source>
        <dbReference type="Google" id="ProtNLM"/>
    </source>
</evidence>
<evidence type="ECO:0000313" key="1">
    <source>
        <dbReference type="EMBL" id="BCL61493.1"/>
    </source>
</evidence>
<organism evidence="1 2">
    <name type="scientific">Desulfomarina profundi</name>
    <dbReference type="NCBI Taxonomy" id="2772557"/>
    <lineage>
        <taxon>Bacteria</taxon>
        <taxon>Pseudomonadati</taxon>
        <taxon>Thermodesulfobacteriota</taxon>
        <taxon>Desulfobulbia</taxon>
        <taxon>Desulfobulbales</taxon>
        <taxon>Desulfobulbaceae</taxon>
        <taxon>Desulfomarina</taxon>
    </lineage>
</organism>
<dbReference type="AlphaFoldDB" id="A0A8D5FM13"/>
<proteinExistence type="predicted"/>
<gene>
    <name evidence="1" type="ORF">DGMP_21860</name>
</gene>
<dbReference type="Proteomes" id="UP000826725">
    <property type="component" value="Chromosome"/>
</dbReference>
<keyword evidence="2" id="KW-1185">Reference proteome</keyword>